<dbReference type="Pfam" id="PF01925">
    <property type="entry name" value="TauE"/>
    <property type="match status" value="2"/>
</dbReference>
<name>W4Q468_9BACI</name>
<feature type="transmembrane region" description="Helical" evidence="6">
    <location>
        <begin position="106"/>
        <end position="127"/>
    </location>
</feature>
<feature type="transmembrane region" description="Helical" evidence="6">
    <location>
        <begin position="237"/>
        <end position="255"/>
    </location>
</feature>
<evidence type="ECO:0000256" key="4">
    <source>
        <dbReference type="ARBA" id="ARBA00022989"/>
    </source>
</evidence>
<protein>
    <recommendedName>
        <fullName evidence="6">Probable membrane transporter protein</fullName>
    </recommendedName>
</protein>
<keyword evidence="3 6" id="KW-0812">Transmembrane</keyword>
<keyword evidence="6" id="KW-1003">Cell membrane</keyword>
<dbReference type="EMBL" id="BAUT01000031">
    <property type="protein sequence ID" value="GAE26750.1"/>
    <property type="molecule type" value="Genomic_DNA"/>
</dbReference>
<accession>W4Q468</accession>
<dbReference type="STRING" id="1236970.JCM9140_2841"/>
<dbReference type="PANTHER" id="PTHR43701:SF2">
    <property type="entry name" value="MEMBRANE TRANSPORTER PROTEIN YJNA-RELATED"/>
    <property type="match status" value="1"/>
</dbReference>
<reference evidence="7" key="1">
    <citation type="journal article" date="2014" name="Genome Announc.">
        <title>Draft Genome Sequences of Three Alkaliphilic Bacillus Strains, Bacillus wakoensis JCM 9140T, Bacillus akibai JCM 9157T, and Bacillus hemicellulosilyticus JCM 9152T.</title>
        <authorList>
            <person name="Yuki M."/>
            <person name="Oshima K."/>
            <person name="Suda W."/>
            <person name="Oshida Y."/>
            <person name="Kitamura K."/>
            <person name="Iida T."/>
            <person name="Hattori M."/>
            <person name="Ohkuma M."/>
        </authorList>
    </citation>
    <scope>NUCLEOTIDE SEQUENCE [LARGE SCALE GENOMIC DNA]</scope>
    <source>
        <strain evidence="7">JCM 9140</strain>
    </source>
</reference>
<keyword evidence="5 6" id="KW-0472">Membrane</keyword>
<evidence type="ECO:0000256" key="2">
    <source>
        <dbReference type="ARBA" id="ARBA00009142"/>
    </source>
</evidence>
<keyword evidence="4 6" id="KW-1133">Transmembrane helix</keyword>
<organism evidence="7 8">
    <name type="scientific">Halalkalibacter wakoensis JCM 9140</name>
    <dbReference type="NCBI Taxonomy" id="1236970"/>
    <lineage>
        <taxon>Bacteria</taxon>
        <taxon>Bacillati</taxon>
        <taxon>Bacillota</taxon>
        <taxon>Bacilli</taxon>
        <taxon>Bacillales</taxon>
        <taxon>Bacillaceae</taxon>
        <taxon>Halalkalibacter</taxon>
    </lineage>
</organism>
<evidence type="ECO:0000313" key="8">
    <source>
        <dbReference type="Proteomes" id="UP000018890"/>
    </source>
</evidence>
<dbReference type="InterPro" id="IPR051598">
    <property type="entry name" value="TSUP/Inactive_protease-like"/>
</dbReference>
<dbReference type="GO" id="GO:0005886">
    <property type="term" value="C:plasma membrane"/>
    <property type="evidence" value="ECO:0007669"/>
    <property type="project" value="UniProtKB-SubCell"/>
</dbReference>
<evidence type="ECO:0000256" key="5">
    <source>
        <dbReference type="ARBA" id="ARBA00023136"/>
    </source>
</evidence>
<dbReference type="InterPro" id="IPR002781">
    <property type="entry name" value="TM_pro_TauE-like"/>
</dbReference>
<feature type="transmembrane region" description="Helical" evidence="6">
    <location>
        <begin position="79"/>
        <end position="100"/>
    </location>
</feature>
<evidence type="ECO:0000256" key="1">
    <source>
        <dbReference type="ARBA" id="ARBA00004141"/>
    </source>
</evidence>
<dbReference type="OrthoDB" id="25340at2"/>
<proteinExistence type="inferred from homology"/>
<evidence type="ECO:0000256" key="3">
    <source>
        <dbReference type="ARBA" id="ARBA00022692"/>
    </source>
</evidence>
<keyword evidence="8" id="KW-1185">Reference proteome</keyword>
<dbReference type="Proteomes" id="UP000018890">
    <property type="component" value="Unassembled WGS sequence"/>
</dbReference>
<feature type="transmembrane region" description="Helical" evidence="6">
    <location>
        <begin position="139"/>
        <end position="161"/>
    </location>
</feature>
<feature type="transmembrane region" description="Helical" evidence="6">
    <location>
        <begin position="181"/>
        <end position="200"/>
    </location>
</feature>
<dbReference type="AlphaFoldDB" id="W4Q468"/>
<evidence type="ECO:0000313" key="7">
    <source>
        <dbReference type="EMBL" id="GAE26750.1"/>
    </source>
</evidence>
<dbReference type="RefSeq" id="WP_034746961.1">
    <property type="nucleotide sequence ID" value="NZ_BAUT01000031.1"/>
</dbReference>
<feature type="transmembrane region" description="Helical" evidence="6">
    <location>
        <begin position="54"/>
        <end position="72"/>
    </location>
</feature>
<evidence type="ECO:0000256" key="6">
    <source>
        <dbReference type="RuleBase" id="RU363041"/>
    </source>
</evidence>
<gene>
    <name evidence="7" type="ORF">JCM9140_2841</name>
</gene>
<comment type="subcellular location">
    <subcellularLocation>
        <location evidence="6">Cell membrane</location>
        <topology evidence="6">Multi-pass membrane protein</topology>
    </subcellularLocation>
    <subcellularLocation>
        <location evidence="1">Membrane</location>
        <topology evidence="1">Multi-pass membrane protein</topology>
    </subcellularLocation>
</comment>
<sequence length="273" mass="28427">MLTHDNKRKKFILQVSLIGLFGGFFGGLLGIGGSFLVIPFLIAVFGLSPHKSHATALPVAFASGVAALGFYFSSGQVDVTISIQVMIGCLAGVIAGTHLMKYIKGQMLSFLFGLFLLSLAGLYMFPVSPLGSIVTSGELSTLLMAVALGVIAGLSSGLFGAGGGTILVPGTVILLQVSEHMGQGISLLAIIPTTILGTWLQYKQGNLALDIAPLLTSTAFIGGLAGGYMAILTHGTILRLLIVMALLYIGVQNAIKNYPWRKKAPSSPFSKAN</sequence>
<feature type="transmembrane region" description="Helical" evidence="6">
    <location>
        <begin position="12"/>
        <end position="42"/>
    </location>
</feature>
<comment type="similarity">
    <text evidence="2 6">Belongs to the 4-toluene sulfonate uptake permease (TSUP) (TC 2.A.102) family.</text>
</comment>
<feature type="transmembrane region" description="Helical" evidence="6">
    <location>
        <begin position="207"/>
        <end position="231"/>
    </location>
</feature>
<dbReference type="PANTHER" id="PTHR43701">
    <property type="entry name" value="MEMBRANE TRANSPORTER PROTEIN MJ0441-RELATED"/>
    <property type="match status" value="1"/>
</dbReference>
<comment type="caution">
    <text evidence="7">The sequence shown here is derived from an EMBL/GenBank/DDBJ whole genome shotgun (WGS) entry which is preliminary data.</text>
</comment>